<dbReference type="NCBIfam" id="TIGR00254">
    <property type="entry name" value="GGDEF"/>
    <property type="match status" value="1"/>
</dbReference>
<dbReference type="Gene3D" id="3.30.450.20">
    <property type="entry name" value="PAS domain"/>
    <property type="match status" value="2"/>
</dbReference>
<dbReference type="InterPro" id="IPR035919">
    <property type="entry name" value="EAL_sf"/>
</dbReference>
<dbReference type="Gene3D" id="3.30.70.270">
    <property type="match status" value="1"/>
</dbReference>
<dbReference type="InterPro" id="IPR052155">
    <property type="entry name" value="Biofilm_reg_signaling"/>
</dbReference>
<name>A0A833LZD3_9LEPT</name>
<dbReference type="GO" id="GO:0071111">
    <property type="term" value="F:cyclic-guanylate-specific phosphodiesterase activity"/>
    <property type="evidence" value="ECO:0007669"/>
    <property type="project" value="UniProtKB-EC"/>
</dbReference>
<evidence type="ECO:0000259" key="5">
    <source>
        <dbReference type="PROSITE" id="PS50883"/>
    </source>
</evidence>
<feature type="domain" description="EAL" evidence="5">
    <location>
        <begin position="600"/>
        <end position="843"/>
    </location>
</feature>
<dbReference type="InterPro" id="IPR000700">
    <property type="entry name" value="PAS-assoc_C"/>
</dbReference>
<dbReference type="Pfam" id="PF13426">
    <property type="entry name" value="PAS_9"/>
    <property type="match status" value="1"/>
</dbReference>
<evidence type="ECO:0000259" key="6">
    <source>
        <dbReference type="PROSITE" id="PS50887"/>
    </source>
</evidence>
<dbReference type="SMART" id="SM00091">
    <property type="entry name" value="PAS"/>
    <property type="match status" value="1"/>
</dbReference>
<evidence type="ECO:0000259" key="4">
    <source>
        <dbReference type="PROSITE" id="PS50113"/>
    </source>
</evidence>
<gene>
    <name evidence="7" type="ORF">F9K24_05915</name>
</gene>
<dbReference type="CDD" id="cd00130">
    <property type="entry name" value="PAS"/>
    <property type="match status" value="1"/>
</dbReference>
<dbReference type="SMART" id="SM00086">
    <property type="entry name" value="PAC"/>
    <property type="match status" value="1"/>
</dbReference>
<keyword evidence="2" id="KW-0472">Membrane</keyword>
<comment type="catalytic activity">
    <reaction evidence="1">
        <text>3',3'-c-di-GMP + H2O = 5'-phosphoguanylyl(3'-&gt;5')guanosine + H(+)</text>
        <dbReference type="Rhea" id="RHEA:24902"/>
        <dbReference type="ChEBI" id="CHEBI:15377"/>
        <dbReference type="ChEBI" id="CHEBI:15378"/>
        <dbReference type="ChEBI" id="CHEBI:58754"/>
        <dbReference type="ChEBI" id="CHEBI:58805"/>
        <dbReference type="EC" id="3.1.4.52"/>
    </reaction>
    <physiologicalReaction direction="left-to-right" evidence="1">
        <dbReference type="Rhea" id="RHEA:24903"/>
    </physiologicalReaction>
</comment>
<comment type="caution">
    <text evidence="7">The sequence shown here is derived from an EMBL/GenBank/DDBJ whole genome shotgun (WGS) entry which is preliminary data.</text>
</comment>
<dbReference type="GO" id="GO:0071732">
    <property type="term" value="P:cellular response to nitric oxide"/>
    <property type="evidence" value="ECO:0007669"/>
    <property type="project" value="UniProtKB-ARBA"/>
</dbReference>
<feature type="transmembrane region" description="Helical" evidence="2">
    <location>
        <begin position="6"/>
        <end position="28"/>
    </location>
</feature>
<dbReference type="InterPro" id="IPR000160">
    <property type="entry name" value="GGDEF_dom"/>
</dbReference>
<dbReference type="SMART" id="SM00267">
    <property type="entry name" value="GGDEF"/>
    <property type="match status" value="1"/>
</dbReference>
<evidence type="ECO:0000256" key="1">
    <source>
        <dbReference type="ARBA" id="ARBA00051114"/>
    </source>
</evidence>
<dbReference type="PROSITE" id="PS50112">
    <property type="entry name" value="PAS"/>
    <property type="match status" value="1"/>
</dbReference>
<dbReference type="EMBL" id="WBUI01000004">
    <property type="protein sequence ID" value="KAB2934002.1"/>
    <property type="molecule type" value="Genomic_DNA"/>
</dbReference>
<dbReference type="SMART" id="SM00052">
    <property type="entry name" value="EAL"/>
    <property type="match status" value="1"/>
</dbReference>
<evidence type="ECO:0000256" key="2">
    <source>
        <dbReference type="SAM" id="Phobius"/>
    </source>
</evidence>
<dbReference type="CDD" id="cd01949">
    <property type="entry name" value="GGDEF"/>
    <property type="match status" value="1"/>
</dbReference>
<keyword evidence="2" id="KW-1133">Transmembrane helix</keyword>
<accession>A0A833LZD3</accession>
<dbReference type="CDD" id="cd01948">
    <property type="entry name" value="EAL"/>
    <property type="match status" value="1"/>
</dbReference>
<evidence type="ECO:0000259" key="3">
    <source>
        <dbReference type="PROSITE" id="PS50112"/>
    </source>
</evidence>
<dbReference type="AlphaFoldDB" id="A0A833LZD3"/>
<sequence>MVFLSRRLFFAVLGGFILTVVAGTLYFLMRLREEVIASQMQMAELHARSLEDQLTQSLHVVDLSLSRVPGEQIDVSAALRLAPYIRSLSVLDRHGRILSSSNPENSGIIVPTEDFFPEQGDDILRIGSSRNGRDWNDRVGDGRRFIPAVREANGRLQMASLNPDYFINEFVHRVDDKTGVVQLLRYDGELLISTDEKMLPDGKQVWRERLLAREFDTIDNARLGQRDYILSYRASRTYPLVLVVCLDRSVILAGWRSEALVYSIVVFAVLLGIAGLSVFYYDRMAEAAEERKKAERQLRLSASVYEASQDAFLITDEKAAIISVNRAFTRITGYTEDEVLGKNPKVLASGVHSSEFYAAMWKDILEKGYWQGEIVNRRKDGSTYPEWLSITTVRDHERITYFIANFADITVRKAAEEKIRYLAYYDTLTDLPNRRLLYDRLSQALSTAQRHSSYGALLFIDLDHFKNLNDTRGHDTGDSLLQQVALRLSTTIRVGDTVARIGGDEFVVLLEFLGENESLAARRAEKIAGKIRLAIGAPYLLDDREYHCTPSIGIALFTPQQTAAETLLKRADVAMYQAKSAGRNTVRFFDPEMQSLIERRVTLENELRDALHYRQFILHYQPQVDRNGRSVGVEALVRWQHPDGRIIPPSEFIELAEETGLIVSLGSWVLETVVARLSEWANDPERSHLSIAVNVSARQFRQPDFVEIVSRLVEAAGIDASLLRLELTESLLLENMEEAIATMTALKERGVSFSLDDFGTGYSSLAYLKVLPLDELKVDQSFVRDMLFDEKNAAIARAIVNLGQNLGVTVIAEGVETDAQWQFLIENGCHSFQGYLFGHPSEM</sequence>
<dbReference type="Gene3D" id="3.20.20.450">
    <property type="entry name" value="EAL domain"/>
    <property type="match status" value="1"/>
</dbReference>
<dbReference type="SUPFAM" id="SSF55073">
    <property type="entry name" value="Nucleotide cyclase"/>
    <property type="match status" value="1"/>
</dbReference>
<dbReference type="SUPFAM" id="SSF141868">
    <property type="entry name" value="EAL domain-like"/>
    <property type="match status" value="1"/>
</dbReference>
<keyword evidence="2" id="KW-0812">Transmembrane</keyword>
<dbReference type="InterPro" id="IPR043128">
    <property type="entry name" value="Rev_trsase/Diguanyl_cyclase"/>
</dbReference>
<feature type="domain" description="GGDEF" evidence="6">
    <location>
        <begin position="453"/>
        <end position="591"/>
    </location>
</feature>
<dbReference type="InterPro" id="IPR000014">
    <property type="entry name" value="PAS"/>
</dbReference>
<dbReference type="FunFam" id="3.20.20.450:FF:000001">
    <property type="entry name" value="Cyclic di-GMP phosphodiesterase yahA"/>
    <property type="match status" value="1"/>
</dbReference>
<dbReference type="PROSITE" id="PS50887">
    <property type="entry name" value="GGDEF"/>
    <property type="match status" value="1"/>
</dbReference>
<dbReference type="PANTHER" id="PTHR44757">
    <property type="entry name" value="DIGUANYLATE CYCLASE DGCP"/>
    <property type="match status" value="1"/>
</dbReference>
<dbReference type="Proteomes" id="UP000460298">
    <property type="component" value="Unassembled WGS sequence"/>
</dbReference>
<protein>
    <submittedName>
        <fullName evidence="7">EAL domain-containing protein</fullName>
    </submittedName>
</protein>
<dbReference type="InterPro" id="IPR035965">
    <property type="entry name" value="PAS-like_dom_sf"/>
</dbReference>
<dbReference type="NCBIfam" id="TIGR00229">
    <property type="entry name" value="sensory_box"/>
    <property type="match status" value="1"/>
</dbReference>
<dbReference type="PROSITE" id="PS50113">
    <property type="entry name" value="PAC"/>
    <property type="match status" value="1"/>
</dbReference>
<dbReference type="PANTHER" id="PTHR44757:SF2">
    <property type="entry name" value="BIOFILM ARCHITECTURE MAINTENANCE PROTEIN MBAA"/>
    <property type="match status" value="1"/>
</dbReference>
<dbReference type="PROSITE" id="PS50883">
    <property type="entry name" value="EAL"/>
    <property type="match status" value="1"/>
</dbReference>
<reference evidence="7 8" key="1">
    <citation type="submission" date="2019-10" db="EMBL/GenBank/DDBJ databases">
        <title>Extracellular Electron Transfer in a Candidatus Methanoperedens spp. Enrichment Culture.</title>
        <authorList>
            <person name="Berger S."/>
            <person name="Rangel Shaw D."/>
            <person name="Berben T."/>
            <person name="In 'T Zandt M."/>
            <person name="Frank J."/>
            <person name="Reimann J."/>
            <person name="Jetten M.S.M."/>
            <person name="Welte C.U."/>
        </authorList>
    </citation>
    <scope>NUCLEOTIDE SEQUENCE [LARGE SCALE GENOMIC DNA]</scope>
    <source>
        <strain evidence="7">SB12</strain>
    </source>
</reference>
<dbReference type="FunFam" id="3.30.70.270:FF:000001">
    <property type="entry name" value="Diguanylate cyclase domain protein"/>
    <property type="match status" value="1"/>
</dbReference>
<evidence type="ECO:0000313" key="8">
    <source>
        <dbReference type="Proteomes" id="UP000460298"/>
    </source>
</evidence>
<dbReference type="Pfam" id="PF00990">
    <property type="entry name" value="GGDEF"/>
    <property type="match status" value="1"/>
</dbReference>
<feature type="domain" description="PAS" evidence="3">
    <location>
        <begin position="297"/>
        <end position="343"/>
    </location>
</feature>
<dbReference type="InterPro" id="IPR001633">
    <property type="entry name" value="EAL_dom"/>
</dbReference>
<dbReference type="Pfam" id="PF00563">
    <property type="entry name" value="EAL"/>
    <property type="match status" value="1"/>
</dbReference>
<organism evidence="7 8">
    <name type="scientific">Leptonema illini</name>
    <dbReference type="NCBI Taxonomy" id="183"/>
    <lineage>
        <taxon>Bacteria</taxon>
        <taxon>Pseudomonadati</taxon>
        <taxon>Spirochaetota</taxon>
        <taxon>Spirochaetia</taxon>
        <taxon>Leptospirales</taxon>
        <taxon>Leptospiraceae</taxon>
        <taxon>Leptonema</taxon>
    </lineage>
</organism>
<dbReference type="InterPro" id="IPR001610">
    <property type="entry name" value="PAC"/>
</dbReference>
<feature type="transmembrane region" description="Helical" evidence="2">
    <location>
        <begin position="261"/>
        <end position="281"/>
    </location>
</feature>
<proteinExistence type="predicted"/>
<dbReference type="InterPro" id="IPR029787">
    <property type="entry name" value="Nucleotide_cyclase"/>
</dbReference>
<feature type="domain" description="PAC" evidence="4">
    <location>
        <begin position="370"/>
        <end position="421"/>
    </location>
</feature>
<evidence type="ECO:0000313" key="7">
    <source>
        <dbReference type="EMBL" id="KAB2934002.1"/>
    </source>
</evidence>
<dbReference type="SUPFAM" id="SSF55785">
    <property type="entry name" value="PYP-like sensor domain (PAS domain)"/>
    <property type="match status" value="1"/>
</dbReference>